<comment type="caution">
    <text evidence="10">The sequence shown here is derived from an EMBL/GenBank/DDBJ whole genome shotgun (WGS) entry which is preliminary data.</text>
</comment>
<feature type="compositionally biased region" description="Gly residues" evidence="8">
    <location>
        <begin position="56"/>
        <end position="86"/>
    </location>
</feature>
<feature type="domain" description="SNF2 N-terminal" evidence="9">
    <location>
        <begin position="552"/>
        <end position="644"/>
    </location>
</feature>
<keyword evidence="6" id="KW-0238">DNA-binding</keyword>
<gene>
    <name evidence="10" type="ORF">DUNSADRAFT_5505</name>
</gene>
<feature type="compositionally biased region" description="Low complexity" evidence="8">
    <location>
        <begin position="7"/>
        <end position="17"/>
    </location>
</feature>
<dbReference type="SUPFAM" id="SSF52540">
    <property type="entry name" value="P-loop containing nucleoside triphosphate hydrolases"/>
    <property type="match status" value="1"/>
</dbReference>
<dbReference type="EMBL" id="MU069456">
    <property type="protein sequence ID" value="KAF5842738.1"/>
    <property type="molecule type" value="Genomic_DNA"/>
</dbReference>
<dbReference type="InterPro" id="IPR038718">
    <property type="entry name" value="SNF2-like_sf"/>
</dbReference>
<feature type="region of interest" description="Disordered" evidence="8">
    <location>
        <begin position="695"/>
        <end position="782"/>
    </location>
</feature>
<evidence type="ECO:0000256" key="3">
    <source>
        <dbReference type="ARBA" id="ARBA00022741"/>
    </source>
</evidence>
<feature type="region of interest" description="Disordered" evidence="8">
    <location>
        <begin position="1"/>
        <end position="91"/>
    </location>
</feature>
<keyword evidence="4" id="KW-0378">Hydrolase</keyword>
<evidence type="ECO:0000256" key="4">
    <source>
        <dbReference type="ARBA" id="ARBA00022806"/>
    </source>
</evidence>
<evidence type="ECO:0000256" key="5">
    <source>
        <dbReference type="ARBA" id="ARBA00022840"/>
    </source>
</evidence>
<dbReference type="InterPro" id="IPR044574">
    <property type="entry name" value="ARIP4-like"/>
</dbReference>
<comment type="similarity">
    <text evidence="2">Belongs to the SNF2/RAD54 helicase family.</text>
</comment>
<dbReference type="Pfam" id="PF00176">
    <property type="entry name" value="SNF2-rel_dom"/>
    <property type="match status" value="1"/>
</dbReference>
<evidence type="ECO:0000256" key="6">
    <source>
        <dbReference type="ARBA" id="ARBA00023125"/>
    </source>
</evidence>
<evidence type="ECO:0000256" key="2">
    <source>
        <dbReference type="ARBA" id="ARBA00007025"/>
    </source>
</evidence>
<dbReference type="Proteomes" id="UP000815325">
    <property type="component" value="Unassembled WGS sequence"/>
</dbReference>
<keyword evidence="3" id="KW-0547">Nucleotide-binding</keyword>
<dbReference type="InterPro" id="IPR000330">
    <property type="entry name" value="SNF2_N"/>
</dbReference>
<dbReference type="PANTHER" id="PTHR45797:SF1">
    <property type="entry name" value="HELICASE ARIP4"/>
    <property type="match status" value="1"/>
</dbReference>
<name>A0ABQ7H7A5_DUNSA</name>
<organism evidence="10 11">
    <name type="scientific">Dunaliella salina</name>
    <name type="common">Green alga</name>
    <name type="synonym">Protococcus salinus</name>
    <dbReference type="NCBI Taxonomy" id="3046"/>
    <lineage>
        <taxon>Eukaryota</taxon>
        <taxon>Viridiplantae</taxon>
        <taxon>Chlorophyta</taxon>
        <taxon>core chlorophytes</taxon>
        <taxon>Chlorophyceae</taxon>
        <taxon>CS clade</taxon>
        <taxon>Chlamydomonadales</taxon>
        <taxon>Dunaliellaceae</taxon>
        <taxon>Dunaliella</taxon>
    </lineage>
</organism>
<dbReference type="PANTHER" id="PTHR45797">
    <property type="entry name" value="RAD54-LIKE"/>
    <property type="match status" value="1"/>
</dbReference>
<keyword evidence="5" id="KW-0067">ATP-binding</keyword>
<evidence type="ECO:0000259" key="9">
    <source>
        <dbReference type="Pfam" id="PF00176"/>
    </source>
</evidence>
<feature type="compositionally biased region" description="Low complexity" evidence="8">
    <location>
        <begin position="419"/>
        <end position="434"/>
    </location>
</feature>
<evidence type="ECO:0000256" key="7">
    <source>
        <dbReference type="ARBA" id="ARBA00023242"/>
    </source>
</evidence>
<feature type="compositionally biased region" description="Basic and acidic residues" evidence="8">
    <location>
        <begin position="491"/>
        <end position="500"/>
    </location>
</feature>
<protein>
    <recommendedName>
        <fullName evidence="9">SNF2 N-terminal domain-containing protein</fullName>
    </recommendedName>
</protein>
<accession>A0ABQ7H7A5</accession>
<evidence type="ECO:0000313" key="11">
    <source>
        <dbReference type="Proteomes" id="UP000815325"/>
    </source>
</evidence>
<reference evidence="10" key="1">
    <citation type="submission" date="2017-08" db="EMBL/GenBank/DDBJ databases">
        <authorList>
            <person name="Polle J.E."/>
            <person name="Barry K."/>
            <person name="Cushman J."/>
            <person name="Schmutz J."/>
            <person name="Tran D."/>
            <person name="Hathwaick L.T."/>
            <person name="Yim W.C."/>
            <person name="Jenkins J."/>
            <person name="Mckie-Krisberg Z.M."/>
            <person name="Prochnik S."/>
            <person name="Lindquist E."/>
            <person name="Dockter R.B."/>
            <person name="Adam C."/>
            <person name="Molina H."/>
            <person name="Bunkerborg J."/>
            <person name="Jin E."/>
            <person name="Buchheim M."/>
            <person name="Magnuson J."/>
        </authorList>
    </citation>
    <scope>NUCLEOTIDE SEQUENCE</scope>
    <source>
        <strain evidence="10">CCAP 19/18</strain>
    </source>
</reference>
<feature type="compositionally biased region" description="Low complexity" evidence="8">
    <location>
        <begin position="748"/>
        <end position="774"/>
    </location>
</feature>
<sequence length="782" mass="83279">MDEVGEEQAAGASAGSGDTTVGSEGEEAAVGDGGKEGGPAGQAAGRGEEEQAAGLGDEGCQGGNGAEPGAEMGGSAGDASSGGGQGSLEDVSSAVPAMPRLQGRQHVKRGDLVHRRMPSSTEAAPCGPYAVWLPGYVVRSLDSQRCTLSTAETSCSLPESLDAIRPQSPDSGISHQWPVRAPKASASDHATAHARGEQLMMLDWDALEPGCVLEVPIQGEQVTLEPLVLLHQVSSRRSPYRYQFHPQTEVSKLAPPMAAPGPRFKSCGSTSSSCSWLGFRLCHVPGQHLTPEHLMVVDKEEGGMGVTGARPYLLFSIQDGSWRKVERDLAALVEGKRAWSMLKDVAVEQKLSALKRRLSSRRTDARAVKAACQKAVAQVLLRHPCAPLPKSCKFAGRPGRPLIEGHWSYDRGPRRKTTGDTSPETSTEPPTGSEQQPGGSLEDKREDPSTAASPLKHKPPKRPAPDDPDDFRRAAGRSQVETPPSSKKPKLTKEALQEKKAGRKRREAAIVAASQEDAAVGAAGQAAGDVPLFPDRPVPLVDGGLAEHLKQHQVEGLQFLWRNLCDSYMKIHEEDINEEEEDPPGGVILAHTMGLGKSLTTIAFLHMYFKYRAEDTNGDPLGHALLVVPANVLYNFKHELEHWLPRGKSSYGSPLDEKKVFLADGQSVHRTVRSWAGTPGGVLLISSKMFSNHVLRSDEAGNGTSKKQRGRKGKAGEAPPAGEGDLDAAGDTSKGAWTDGDVSRDAEGGQFQQQQQQQPGAGAGPQQAKSKQGKTCFNEEVC</sequence>
<keyword evidence="11" id="KW-1185">Reference proteome</keyword>
<evidence type="ECO:0000256" key="1">
    <source>
        <dbReference type="ARBA" id="ARBA00004123"/>
    </source>
</evidence>
<dbReference type="InterPro" id="IPR027417">
    <property type="entry name" value="P-loop_NTPase"/>
</dbReference>
<dbReference type="Gene3D" id="3.40.50.10810">
    <property type="entry name" value="Tandem AAA-ATPase domain"/>
    <property type="match status" value="1"/>
</dbReference>
<keyword evidence="7" id="KW-0539">Nucleus</keyword>
<evidence type="ECO:0000313" key="10">
    <source>
        <dbReference type="EMBL" id="KAF5842738.1"/>
    </source>
</evidence>
<evidence type="ECO:0000256" key="8">
    <source>
        <dbReference type="SAM" id="MobiDB-lite"/>
    </source>
</evidence>
<keyword evidence="4" id="KW-0347">Helicase</keyword>
<comment type="subcellular location">
    <subcellularLocation>
        <location evidence="1">Nucleus</location>
    </subcellularLocation>
</comment>
<feature type="region of interest" description="Disordered" evidence="8">
    <location>
        <begin position="392"/>
        <end position="509"/>
    </location>
</feature>
<proteinExistence type="inferred from homology"/>